<dbReference type="InterPro" id="IPR058163">
    <property type="entry name" value="LysR-type_TF_proteobact-type"/>
</dbReference>
<dbReference type="InterPro" id="IPR036390">
    <property type="entry name" value="WH_DNA-bd_sf"/>
</dbReference>
<dbReference type="GO" id="GO:0043565">
    <property type="term" value="F:sequence-specific DNA binding"/>
    <property type="evidence" value="ECO:0007669"/>
    <property type="project" value="TreeGrafter"/>
</dbReference>
<dbReference type="InterPro" id="IPR036388">
    <property type="entry name" value="WH-like_DNA-bd_sf"/>
</dbReference>
<comment type="caution">
    <text evidence="6">The sequence shown here is derived from an EMBL/GenBank/DDBJ whole genome shotgun (WGS) entry which is preliminary data.</text>
</comment>
<dbReference type="PANTHER" id="PTHR30537">
    <property type="entry name" value="HTH-TYPE TRANSCRIPTIONAL REGULATOR"/>
    <property type="match status" value="1"/>
</dbReference>
<dbReference type="Gene3D" id="3.40.190.10">
    <property type="entry name" value="Periplasmic binding protein-like II"/>
    <property type="match status" value="2"/>
</dbReference>
<gene>
    <name evidence="6" type="primary">gcvA_9</name>
    <name evidence="6" type="ORF">NCTC10894_04037</name>
</gene>
<evidence type="ECO:0000313" key="6">
    <source>
        <dbReference type="EMBL" id="SUE36019.1"/>
    </source>
</evidence>
<dbReference type="Pfam" id="PF00126">
    <property type="entry name" value="HTH_1"/>
    <property type="match status" value="1"/>
</dbReference>
<evidence type="ECO:0000256" key="4">
    <source>
        <dbReference type="ARBA" id="ARBA00023163"/>
    </source>
</evidence>
<evidence type="ECO:0000313" key="7">
    <source>
        <dbReference type="Proteomes" id="UP000255008"/>
    </source>
</evidence>
<evidence type="ECO:0000259" key="5">
    <source>
        <dbReference type="PROSITE" id="PS50931"/>
    </source>
</evidence>
<dbReference type="SUPFAM" id="SSF46785">
    <property type="entry name" value="Winged helix' DNA-binding domain"/>
    <property type="match status" value="1"/>
</dbReference>
<reference evidence="6 7" key="1">
    <citation type="submission" date="2018-06" db="EMBL/GenBank/DDBJ databases">
        <authorList>
            <consortium name="Pathogen Informatics"/>
            <person name="Doyle S."/>
        </authorList>
    </citation>
    <scope>NUCLEOTIDE SEQUENCE [LARGE SCALE GENOMIC DNA]</scope>
    <source>
        <strain evidence="6 7">NCTC10894</strain>
    </source>
</reference>
<comment type="similarity">
    <text evidence="1">Belongs to the LysR transcriptional regulatory family.</text>
</comment>
<dbReference type="GO" id="GO:0006351">
    <property type="term" value="P:DNA-templated transcription"/>
    <property type="evidence" value="ECO:0007669"/>
    <property type="project" value="TreeGrafter"/>
</dbReference>
<dbReference type="Pfam" id="PF03466">
    <property type="entry name" value="LysR_substrate"/>
    <property type="match status" value="1"/>
</dbReference>
<dbReference type="PRINTS" id="PR00039">
    <property type="entry name" value="HTHLYSR"/>
</dbReference>
<dbReference type="FunFam" id="1.10.10.10:FF:000038">
    <property type="entry name" value="Glycine cleavage system transcriptional activator"/>
    <property type="match status" value="1"/>
</dbReference>
<dbReference type="InterPro" id="IPR000847">
    <property type="entry name" value="LysR_HTH_N"/>
</dbReference>
<keyword evidence="2" id="KW-0805">Transcription regulation</keyword>
<keyword evidence="4" id="KW-0804">Transcription</keyword>
<organism evidence="6 7">
    <name type="scientific">Ralstonia mannitolilytica</name>
    <dbReference type="NCBI Taxonomy" id="105219"/>
    <lineage>
        <taxon>Bacteria</taxon>
        <taxon>Pseudomonadati</taxon>
        <taxon>Pseudomonadota</taxon>
        <taxon>Betaproteobacteria</taxon>
        <taxon>Burkholderiales</taxon>
        <taxon>Burkholderiaceae</taxon>
        <taxon>Ralstonia</taxon>
    </lineage>
</organism>
<dbReference type="PROSITE" id="PS50931">
    <property type="entry name" value="HTH_LYSR"/>
    <property type="match status" value="1"/>
</dbReference>
<dbReference type="Gene3D" id="1.10.10.10">
    <property type="entry name" value="Winged helix-like DNA-binding domain superfamily/Winged helix DNA-binding domain"/>
    <property type="match status" value="1"/>
</dbReference>
<evidence type="ECO:0000256" key="1">
    <source>
        <dbReference type="ARBA" id="ARBA00009437"/>
    </source>
</evidence>
<dbReference type="InterPro" id="IPR005119">
    <property type="entry name" value="LysR_subst-bd"/>
</dbReference>
<dbReference type="GO" id="GO:0003700">
    <property type="term" value="F:DNA-binding transcription factor activity"/>
    <property type="evidence" value="ECO:0007669"/>
    <property type="project" value="InterPro"/>
</dbReference>
<proteinExistence type="inferred from homology"/>
<sequence length="299" mass="32802">MMPYFSDENSQMALPPLNTLRVFEAAARHGSFVRAAQELHVTHGAVSRQIRLLEDSLGVALFARRNRAVFLTPAGEQLRAAAADAFSILTDSIDRIARRAASSTLVVSCEPTLAMRWLIPRLSRFQARHPHVQVHLFAAGGPIDFKRTGVDVAVRRNDFAWPAHVHAAPICDEWIGPVHAPSTDTVARRRLLHTATRPDAWQTWWRVSGLARPRGRLPEARYEHFYLSLQAALAGQGVAIASKLMAGDDLKDGRLVAPEGFRRDGSAYCLLADAPIAPDSAAGAWLAWLREETAATLAA</sequence>
<dbReference type="SUPFAM" id="SSF53850">
    <property type="entry name" value="Periplasmic binding protein-like II"/>
    <property type="match status" value="1"/>
</dbReference>
<evidence type="ECO:0000256" key="2">
    <source>
        <dbReference type="ARBA" id="ARBA00023015"/>
    </source>
</evidence>
<evidence type="ECO:0000256" key="3">
    <source>
        <dbReference type="ARBA" id="ARBA00023125"/>
    </source>
</evidence>
<keyword evidence="3" id="KW-0238">DNA-binding</keyword>
<protein>
    <submittedName>
        <fullName evidence="6">Gcv operon activator</fullName>
    </submittedName>
</protein>
<dbReference type="AlphaFoldDB" id="A0AAJ5D6W2"/>
<name>A0AAJ5D6W2_9RALS</name>
<accession>A0AAJ5D6W2</accession>
<dbReference type="PANTHER" id="PTHR30537:SF74">
    <property type="entry name" value="HTH-TYPE TRANSCRIPTIONAL REGULATOR TRPI"/>
    <property type="match status" value="1"/>
</dbReference>
<dbReference type="EMBL" id="UGVE01000002">
    <property type="protein sequence ID" value="SUE36019.1"/>
    <property type="molecule type" value="Genomic_DNA"/>
</dbReference>
<feature type="domain" description="HTH lysR-type" evidence="5">
    <location>
        <begin position="15"/>
        <end position="72"/>
    </location>
</feature>
<dbReference type="Proteomes" id="UP000255008">
    <property type="component" value="Unassembled WGS sequence"/>
</dbReference>